<reference evidence="2 3" key="1">
    <citation type="submission" date="2019-07" db="EMBL/GenBank/DDBJ databases">
        <title>Draft genome assembly of a fouling barnacle, Amphibalanus amphitrite (Darwin, 1854): The first reference genome for Thecostraca.</title>
        <authorList>
            <person name="Kim W."/>
        </authorList>
    </citation>
    <scope>NUCLEOTIDE SEQUENCE [LARGE SCALE GENOMIC DNA]</scope>
    <source>
        <strain evidence="2">SNU_AA5</strain>
        <tissue evidence="2">Soma without cirri and trophi</tissue>
    </source>
</reference>
<gene>
    <name evidence="2" type="ORF">FJT64_001757</name>
</gene>
<evidence type="ECO:0000256" key="1">
    <source>
        <dbReference type="SAM" id="MobiDB-lite"/>
    </source>
</evidence>
<keyword evidence="3" id="KW-1185">Reference proteome</keyword>
<comment type="caution">
    <text evidence="2">The sequence shown here is derived from an EMBL/GenBank/DDBJ whole genome shotgun (WGS) entry which is preliminary data.</text>
</comment>
<feature type="compositionally biased region" description="Polar residues" evidence="1">
    <location>
        <begin position="57"/>
        <end position="68"/>
    </location>
</feature>
<dbReference type="AlphaFoldDB" id="A0A6A4XC43"/>
<protein>
    <submittedName>
        <fullName evidence="2">Uncharacterized protein</fullName>
    </submittedName>
</protein>
<feature type="compositionally biased region" description="Basic and acidic residues" evidence="1">
    <location>
        <begin position="172"/>
        <end position="189"/>
    </location>
</feature>
<feature type="compositionally biased region" description="Low complexity" evidence="1">
    <location>
        <begin position="82"/>
        <end position="103"/>
    </location>
</feature>
<proteinExistence type="predicted"/>
<organism evidence="2 3">
    <name type="scientific">Amphibalanus amphitrite</name>
    <name type="common">Striped barnacle</name>
    <name type="synonym">Balanus amphitrite</name>
    <dbReference type="NCBI Taxonomy" id="1232801"/>
    <lineage>
        <taxon>Eukaryota</taxon>
        <taxon>Metazoa</taxon>
        <taxon>Ecdysozoa</taxon>
        <taxon>Arthropoda</taxon>
        <taxon>Crustacea</taxon>
        <taxon>Multicrustacea</taxon>
        <taxon>Cirripedia</taxon>
        <taxon>Thoracica</taxon>
        <taxon>Thoracicalcarea</taxon>
        <taxon>Balanomorpha</taxon>
        <taxon>Balanoidea</taxon>
        <taxon>Balanidae</taxon>
        <taxon>Amphibalaninae</taxon>
        <taxon>Amphibalanus</taxon>
    </lineage>
</organism>
<feature type="compositionally biased region" description="Pro residues" evidence="1">
    <location>
        <begin position="47"/>
        <end position="56"/>
    </location>
</feature>
<dbReference type="EMBL" id="VIIS01000137">
    <property type="protein sequence ID" value="KAF0312768.1"/>
    <property type="molecule type" value="Genomic_DNA"/>
</dbReference>
<evidence type="ECO:0000313" key="3">
    <source>
        <dbReference type="Proteomes" id="UP000440578"/>
    </source>
</evidence>
<accession>A0A6A4XC43</accession>
<evidence type="ECO:0000313" key="2">
    <source>
        <dbReference type="EMBL" id="KAF0312768.1"/>
    </source>
</evidence>
<feature type="region of interest" description="Disordered" evidence="1">
    <location>
        <begin position="172"/>
        <end position="198"/>
    </location>
</feature>
<sequence>MEGQHSPESVRRRRPAPASTDSHKRHSLMRQACINSARASLELRSDPPAPPPPPPQTFSRGNTSNSSFERLLNGGAVPATGLRRSSSLPRQLSALDGGAARRSVGGAAYRSHFLLREEHRALLRPAQQALQRHRSRQLDSLLDSAGWRPGRASAETPTESEDGIQLRSVVRFDDEPRPAAEGGRAHGQREGLWSRARPRSMEVTLTGYRSKSLDVPDGVSLSKIPG</sequence>
<dbReference type="Proteomes" id="UP000440578">
    <property type="component" value="Unassembled WGS sequence"/>
</dbReference>
<name>A0A6A4XC43_AMPAM</name>
<feature type="region of interest" description="Disordered" evidence="1">
    <location>
        <begin position="1"/>
        <end position="103"/>
    </location>
</feature>